<keyword evidence="4" id="KW-1185">Reference proteome</keyword>
<protein>
    <submittedName>
        <fullName evidence="3">Uncharacterized protein</fullName>
    </submittedName>
</protein>
<feature type="compositionally biased region" description="Polar residues" evidence="1">
    <location>
        <begin position="165"/>
        <end position="174"/>
    </location>
</feature>
<proteinExistence type="predicted"/>
<evidence type="ECO:0000313" key="4">
    <source>
        <dbReference type="Proteomes" id="UP001168528"/>
    </source>
</evidence>
<name>A0ABT8RFP1_9BACT</name>
<accession>A0ABT8RFP1</accession>
<dbReference type="Proteomes" id="UP001168528">
    <property type="component" value="Unassembled WGS sequence"/>
</dbReference>
<feature type="transmembrane region" description="Helical" evidence="2">
    <location>
        <begin position="39"/>
        <end position="60"/>
    </location>
</feature>
<feature type="transmembrane region" description="Helical" evidence="2">
    <location>
        <begin position="67"/>
        <end position="84"/>
    </location>
</feature>
<feature type="region of interest" description="Disordered" evidence="1">
    <location>
        <begin position="149"/>
        <end position="175"/>
    </location>
</feature>
<reference evidence="3" key="1">
    <citation type="submission" date="2023-07" db="EMBL/GenBank/DDBJ databases">
        <title>The genome sequence of Rhodocytophaga aerolata KACC 12507.</title>
        <authorList>
            <person name="Zhang X."/>
        </authorList>
    </citation>
    <scope>NUCLEOTIDE SEQUENCE</scope>
    <source>
        <strain evidence="3">KACC 12507</strain>
    </source>
</reference>
<dbReference type="EMBL" id="JAUKPO010000020">
    <property type="protein sequence ID" value="MDO1449532.1"/>
    <property type="molecule type" value="Genomic_DNA"/>
</dbReference>
<keyword evidence="2" id="KW-0812">Transmembrane</keyword>
<evidence type="ECO:0000256" key="1">
    <source>
        <dbReference type="SAM" id="MobiDB-lite"/>
    </source>
</evidence>
<gene>
    <name evidence="3" type="ORF">Q0590_24865</name>
</gene>
<keyword evidence="2" id="KW-0472">Membrane</keyword>
<evidence type="ECO:0000313" key="3">
    <source>
        <dbReference type="EMBL" id="MDO1449532.1"/>
    </source>
</evidence>
<feature type="compositionally biased region" description="Basic and acidic residues" evidence="1">
    <location>
        <begin position="151"/>
        <end position="163"/>
    </location>
</feature>
<dbReference type="RefSeq" id="WP_302040336.1">
    <property type="nucleotide sequence ID" value="NZ_JAUKPO010000020.1"/>
</dbReference>
<evidence type="ECO:0000256" key="2">
    <source>
        <dbReference type="SAM" id="Phobius"/>
    </source>
</evidence>
<comment type="caution">
    <text evidence="3">The sequence shown here is derived from an EMBL/GenBank/DDBJ whole genome shotgun (WGS) entry which is preliminary data.</text>
</comment>
<feature type="transmembrane region" description="Helical" evidence="2">
    <location>
        <begin position="7"/>
        <end position="27"/>
    </location>
</feature>
<feature type="transmembrane region" description="Helical" evidence="2">
    <location>
        <begin position="100"/>
        <end position="124"/>
    </location>
</feature>
<keyword evidence="2" id="KW-1133">Transmembrane helix</keyword>
<organism evidence="3 4">
    <name type="scientific">Rhodocytophaga aerolata</name>
    <dbReference type="NCBI Taxonomy" id="455078"/>
    <lineage>
        <taxon>Bacteria</taxon>
        <taxon>Pseudomonadati</taxon>
        <taxon>Bacteroidota</taxon>
        <taxon>Cytophagia</taxon>
        <taxon>Cytophagales</taxon>
        <taxon>Rhodocytophagaceae</taxon>
        <taxon>Rhodocytophaga</taxon>
    </lineage>
</organism>
<sequence>MNFSKSWIYWPIISLSLMAIIHNSYLAMQTANMSTGYEWLDKLIALNFALGIEGGLWVLVMRKKNKAVKMYTGLLFVLNMLYYGRGGKLNQVINFIHPEAWLYIEAILTTVLFSIVLSGMVYYLTEVVMAEREKAALIPEKQHVSSSYLRTQERTCEPRKENTPKVFSTGTSERSLNDMKETVKQWVAEEMKHNAVTFSKQLETIIREHLKSSQENTENSSKSVTPIVTTATAQPLQALQQELLQSIPAIAPQLSTDQDKESLQSTVTQPLQTKGIESLPGMVPTVTPAIEKIVTNEAIADTVNHLPVVNQGNASTKKENQIEPAIDAENKPLTAGAMLVSEPVKELLQVAEYKYEDSHINEEEDFLSGNPLNHLPEVDLTKPAINKKRNLSNSKLKITKKACKNCGKSFKTANRRKSYCSDLCRTAYSRSNKQAEMEAA</sequence>